<keyword evidence="2" id="KW-1185">Reference proteome</keyword>
<proteinExistence type="predicted"/>
<dbReference type="STRING" id="1367852.SAMN05216516_102324"/>
<accession>A0A1I4W718</accession>
<dbReference type="AlphaFoldDB" id="A0A1I4W718"/>
<evidence type="ECO:0000313" key="2">
    <source>
        <dbReference type="Proteomes" id="UP000242222"/>
    </source>
</evidence>
<protein>
    <submittedName>
        <fullName evidence="1">Prepilin peptidase dependent protein A</fullName>
    </submittedName>
</protein>
<sequence>MLITSLIATGTVQGWQGWQQQWHLQDSASQLRQFLLRLRSTASWQNSDWLIKRCTRTCQGASWCLQGSRASHASEILRFCAPWRGVHLLTVTEGVGFYGRRDVARPGSFVLQNTAGSLRVVVASRGRIRICAVGDKTCD</sequence>
<organism evidence="1 2">
    <name type="scientific">Izhakiella capsodis</name>
    <dbReference type="NCBI Taxonomy" id="1367852"/>
    <lineage>
        <taxon>Bacteria</taxon>
        <taxon>Pseudomonadati</taxon>
        <taxon>Pseudomonadota</taxon>
        <taxon>Gammaproteobacteria</taxon>
        <taxon>Enterobacterales</taxon>
        <taxon>Erwiniaceae</taxon>
        <taxon>Izhakiella</taxon>
    </lineage>
</organism>
<reference evidence="2" key="1">
    <citation type="submission" date="2016-10" db="EMBL/GenBank/DDBJ databases">
        <authorList>
            <person name="Varghese N."/>
            <person name="Submissions S."/>
        </authorList>
    </citation>
    <scope>NUCLEOTIDE SEQUENCE [LARGE SCALE GENOMIC DNA]</scope>
    <source>
        <strain evidence="2">N6PO6</strain>
    </source>
</reference>
<dbReference type="EMBL" id="FOVC01000002">
    <property type="protein sequence ID" value="SFN09187.1"/>
    <property type="molecule type" value="Genomic_DNA"/>
</dbReference>
<name>A0A1I4W718_9GAMM</name>
<dbReference type="Proteomes" id="UP000242222">
    <property type="component" value="Unassembled WGS sequence"/>
</dbReference>
<evidence type="ECO:0000313" key="1">
    <source>
        <dbReference type="EMBL" id="SFN09187.1"/>
    </source>
</evidence>
<gene>
    <name evidence="1" type="ORF">SAMN05216516_102324</name>
</gene>